<accession>A0A256GDP9</accession>
<reference evidence="1 2" key="1">
    <citation type="submission" date="2017-07" db="EMBL/GenBank/DDBJ databases">
        <title>Phylogenetic study on the rhizospheric bacterium Ochrobactrum sp. A44.</title>
        <authorList>
            <person name="Krzyzanowska D.M."/>
            <person name="Ossowicki A."/>
            <person name="Rajewska M."/>
            <person name="Maciag T."/>
            <person name="Kaczynski Z."/>
            <person name="Czerwicka M."/>
            <person name="Jafra S."/>
        </authorList>
    </citation>
    <scope>NUCLEOTIDE SEQUENCE [LARGE SCALE GENOMIC DNA]</scope>
    <source>
        <strain evidence="1 2">CCUG 30717</strain>
    </source>
</reference>
<dbReference type="AlphaFoldDB" id="A0A256GDP9"/>
<organism evidence="1 2">
    <name type="scientific">Brucella pseudogrignonensis</name>
    <dbReference type="NCBI Taxonomy" id="419475"/>
    <lineage>
        <taxon>Bacteria</taxon>
        <taxon>Pseudomonadati</taxon>
        <taxon>Pseudomonadota</taxon>
        <taxon>Alphaproteobacteria</taxon>
        <taxon>Hyphomicrobiales</taxon>
        <taxon>Brucellaceae</taxon>
        <taxon>Brucella/Ochrobactrum group</taxon>
        <taxon>Brucella</taxon>
    </lineage>
</organism>
<dbReference type="Proteomes" id="UP000216188">
    <property type="component" value="Unassembled WGS sequence"/>
</dbReference>
<keyword evidence="2" id="KW-1185">Reference proteome</keyword>
<comment type="caution">
    <text evidence="1">The sequence shown here is derived from an EMBL/GenBank/DDBJ whole genome shotgun (WGS) entry which is preliminary data.</text>
</comment>
<proteinExistence type="predicted"/>
<evidence type="ECO:0000313" key="2">
    <source>
        <dbReference type="Proteomes" id="UP000216188"/>
    </source>
</evidence>
<gene>
    <name evidence="1" type="ORF">CEV34_2870</name>
</gene>
<protein>
    <submittedName>
        <fullName evidence="1">Uncharacterized protein</fullName>
    </submittedName>
</protein>
<dbReference type="EMBL" id="NNRM01000022">
    <property type="protein sequence ID" value="OYR25148.1"/>
    <property type="molecule type" value="Genomic_DNA"/>
</dbReference>
<name>A0A256GDP9_9HYPH</name>
<evidence type="ECO:0000313" key="1">
    <source>
        <dbReference type="EMBL" id="OYR25148.1"/>
    </source>
</evidence>
<sequence length="42" mass="4687">MRKPCNQPVIIAHDGSRKPAFNSRDHAVMTKHAAHHIARSSI</sequence>